<proteinExistence type="predicted"/>
<dbReference type="OrthoDB" id="102625at2759"/>
<gene>
    <name evidence="1" type="ORF">PHMEG_00025371</name>
</gene>
<dbReference type="Proteomes" id="UP000198211">
    <property type="component" value="Unassembled WGS sequence"/>
</dbReference>
<comment type="caution">
    <text evidence="1">The sequence shown here is derived from an EMBL/GenBank/DDBJ whole genome shotgun (WGS) entry which is preliminary data.</text>
</comment>
<reference evidence="2" key="1">
    <citation type="submission" date="2017-03" db="EMBL/GenBank/DDBJ databases">
        <title>Phytopthora megakarya and P. palmivora, two closely related causual agents of cacao black pod achieved similar genome size and gene model numbers by different mechanisms.</title>
        <authorList>
            <person name="Ali S."/>
            <person name="Shao J."/>
            <person name="Larry D.J."/>
            <person name="Kronmiller B."/>
            <person name="Shen D."/>
            <person name="Strem M.D."/>
            <person name="Melnick R.L."/>
            <person name="Guiltinan M.J."/>
            <person name="Tyler B.M."/>
            <person name="Meinhardt L.W."/>
            <person name="Bailey B.A."/>
        </authorList>
    </citation>
    <scope>NUCLEOTIDE SEQUENCE [LARGE SCALE GENOMIC DNA]</scope>
    <source>
        <strain evidence="2">zdho120</strain>
    </source>
</reference>
<evidence type="ECO:0000313" key="2">
    <source>
        <dbReference type="Proteomes" id="UP000198211"/>
    </source>
</evidence>
<sequence>MPSKPIKSAIRSSKEFKTLCIVASKEHKISDEAIRDLHLSMNTVVASSSLLSEAINGIADRKKRRVKSTDVYEWLDAPSPAEGEGSNDCDLDGENQHHVRKLWDWERVKG</sequence>
<dbReference type="AlphaFoldDB" id="A0A225VCB4"/>
<accession>A0A225VCB4</accession>
<evidence type="ECO:0000313" key="1">
    <source>
        <dbReference type="EMBL" id="OWZ02972.1"/>
    </source>
</evidence>
<dbReference type="EMBL" id="NBNE01005814">
    <property type="protein sequence ID" value="OWZ02972.1"/>
    <property type="molecule type" value="Genomic_DNA"/>
</dbReference>
<organism evidence="1 2">
    <name type="scientific">Phytophthora megakarya</name>
    <dbReference type="NCBI Taxonomy" id="4795"/>
    <lineage>
        <taxon>Eukaryota</taxon>
        <taxon>Sar</taxon>
        <taxon>Stramenopiles</taxon>
        <taxon>Oomycota</taxon>
        <taxon>Peronosporomycetes</taxon>
        <taxon>Peronosporales</taxon>
        <taxon>Peronosporaceae</taxon>
        <taxon>Phytophthora</taxon>
    </lineage>
</organism>
<keyword evidence="2" id="KW-1185">Reference proteome</keyword>
<name>A0A225VCB4_9STRA</name>
<protein>
    <submittedName>
        <fullName evidence="1">Uncharacterized protein</fullName>
    </submittedName>
</protein>